<dbReference type="AlphaFoldDB" id="A0A0J6CBV6"/>
<dbReference type="SUPFAM" id="SSF53613">
    <property type="entry name" value="Ribokinase-like"/>
    <property type="match status" value="1"/>
</dbReference>
<dbReference type="Proteomes" id="UP000036166">
    <property type="component" value="Unassembled WGS sequence"/>
</dbReference>
<evidence type="ECO:0000313" key="7">
    <source>
        <dbReference type="Proteomes" id="UP000036166"/>
    </source>
</evidence>
<protein>
    <submittedName>
        <fullName evidence="6">Carbohydrate kinase</fullName>
    </submittedName>
</protein>
<evidence type="ECO:0000256" key="2">
    <source>
        <dbReference type="ARBA" id="ARBA00022679"/>
    </source>
</evidence>
<name>A0A0J6CBV6_9BACT</name>
<dbReference type="GO" id="GO:0016301">
    <property type="term" value="F:kinase activity"/>
    <property type="evidence" value="ECO:0007669"/>
    <property type="project" value="UniProtKB-KW"/>
</dbReference>
<keyword evidence="2 4" id="KW-0808">Transferase</keyword>
<accession>A0A0J6CBV6</accession>
<dbReference type="InterPro" id="IPR002173">
    <property type="entry name" value="Carboh/pur_kinase_PfkB_CS"/>
</dbReference>
<evidence type="ECO:0000256" key="1">
    <source>
        <dbReference type="ARBA" id="ARBA00010688"/>
    </source>
</evidence>
<dbReference type="CDD" id="cd01168">
    <property type="entry name" value="adenosine_kinase"/>
    <property type="match status" value="1"/>
</dbReference>
<reference evidence="6 7" key="1">
    <citation type="submission" date="2015-06" db="EMBL/GenBank/DDBJ databases">
        <title>Draft Genome Sequence of Parabacteroides goldsteinii with Putative Novel Metallo-Beta-Lactamases Isolated from a Blood Culture from a Human Patient.</title>
        <authorList>
            <person name="Krogh T.J."/>
            <person name="Agergaard C.N."/>
            <person name="Moller-Jensen J."/>
            <person name="Justesen U.S."/>
        </authorList>
    </citation>
    <scope>NUCLEOTIDE SEQUENCE [LARGE SCALE GENOMIC DNA]</scope>
    <source>
        <strain evidence="6 7">910340</strain>
    </source>
</reference>
<dbReference type="InterPro" id="IPR029056">
    <property type="entry name" value="Ribokinase-like"/>
</dbReference>
<evidence type="ECO:0000256" key="4">
    <source>
        <dbReference type="RuleBase" id="RU003704"/>
    </source>
</evidence>
<feature type="domain" description="Carbohydrate kinase PfkB" evidence="5">
    <location>
        <begin position="51"/>
        <end position="311"/>
    </location>
</feature>
<dbReference type="InterPro" id="IPR052700">
    <property type="entry name" value="Carb_kinase_PfkB-like"/>
</dbReference>
<evidence type="ECO:0000313" key="6">
    <source>
        <dbReference type="EMBL" id="KMM33716.1"/>
    </source>
</evidence>
<dbReference type="RefSeq" id="WP_048315360.1">
    <property type="nucleotide sequence ID" value="NZ_JBBNND010000006.1"/>
</dbReference>
<dbReference type="PATRIC" id="fig|328812.4.peg.2765"/>
<dbReference type="PANTHER" id="PTHR43320">
    <property type="entry name" value="SUGAR KINASE"/>
    <property type="match status" value="1"/>
</dbReference>
<sequence>MNTIGLGNALVDVLLRLDSDDVLTEVGIKKGAMDMIGQEQMIAIRKTQERLEKSQAPGGSVCNTMRAMACLGANTGFIGKIGTDAVGEYYEKALQDANVSPYFIKTEGISGSCTVLISKDGERTMGTFLGPAPTITPDEIKEEILSRYNCIYIEGYLLVNEELVRTTMQKAKKLGLKVALDLSNFNIVNAFKGLLDDIIPEYVDILFSNESEAEAFTGLKAEEAVKVLSGMVEVSLVTLGKEGALVGSKGQVIAVPAEGGKPVDTTGAGDHFAAGFLYGQSVGATLEQSARIGSLLAGYIIDVIGAQIPDDKWEQIKLKVDAILS</sequence>
<organism evidence="6 7">
    <name type="scientific">Parabacteroides goldsteinii</name>
    <dbReference type="NCBI Taxonomy" id="328812"/>
    <lineage>
        <taxon>Bacteria</taxon>
        <taxon>Pseudomonadati</taxon>
        <taxon>Bacteroidota</taxon>
        <taxon>Bacteroidia</taxon>
        <taxon>Bacteroidales</taxon>
        <taxon>Tannerellaceae</taxon>
        <taxon>Parabacteroides</taxon>
    </lineage>
</organism>
<dbReference type="Pfam" id="PF00294">
    <property type="entry name" value="PfkB"/>
    <property type="match status" value="1"/>
</dbReference>
<dbReference type="EMBL" id="LFJV01000030">
    <property type="protein sequence ID" value="KMM33716.1"/>
    <property type="molecule type" value="Genomic_DNA"/>
</dbReference>
<comment type="caution">
    <text evidence="6">The sequence shown here is derived from an EMBL/GenBank/DDBJ whole genome shotgun (WGS) entry which is preliminary data.</text>
</comment>
<gene>
    <name evidence="6" type="ORF">ACM15_10435</name>
</gene>
<proteinExistence type="inferred from homology"/>
<dbReference type="InterPro" id="IPR002139">
    <property type="entry name" value="Ribo/fructo_kinase"/>
</dbReference>
<keyword evidence="3 4" id="KW-0418">Kinase</keyword>
<dbReference type="Gene3D" id="3.30.1110.10">
    <property type="match status" value="1"/>
</dbReference>
<dbReference type="PANTHER" id="PTHR43320:SF3">
    <property type="entry name" value="CARBOHYDRATE KINASE PFKB DOMAIN-CONTAINING PROTEIN"/>
    <property type="match status" value="1"/>
</dbReference>
<comment type="similarity">
    <text evidence="1 4">Belongs to the carbohydrate kinase PfkB family.</text>
</comment>
<evidence type="ECO:0000256" key="3">
    <source>
        <dbReference type="ARBA" id="ARBA00022777"/>
    </source>
</evidence>
<dbReference type="PROSITE" id="PS00584">
    <property type="entry name" value="PFKB_KINASES_2"/>
    <property type="match status" value="1"/>
</dbReference>
<dbReference type="Gene3D" id="3.40.1190.20">
    <property type="match status" value="1"/>
</dbReference>
<dbReference type="InterPro" id="IPR011611">
    <property type="entry name" value="PfkB_dom"/>
</dbReference>
<evidence type="ECO:0000259" key="5">
    <source>
        <dbReference type="Pfam" id="PF00294"/>
    </source>
</evidence>
<dbReference type="PRINTS" id="PR00990">
    <property type="entry name" value="RIBOKINASE"/>
</dbReference>